<proteinExistence type="predicted"/>
<organism evidence="1 2">
    <name type="scientific">Staphylothermus marinus (strain ATCC 43588 / DSM 3639 / JCM 9404 / F1)</name>
    <dbReference type="NCBI Taxonomy" id="399550"/>
    <lineage>
        <taxon>Archaea</taxon>
        <taxon>Thermoproteota</taxon>
        <taxon>Thermoprotei</taxon>
        <taxon>Desulfurococcales</taxon>
        <taxon>Desulfurococcaceae</taxon>
        <taxon>Staphylothermus</taxon>
    </lineage>
</organism>
<evidence type="ECO:0000313" key="2">
    <source>
        <dbReference type="Proteomes" id="UP000000254"/>
    </source>
</evidence>
<reference evidence="2" key="1">
    <citation type="journal article" date="2009" name="BMC Genomics">
        <title>The complete genome sequence of Staphylothermus marinus reveals differences in sulfur metabolism among heterotrophic Crenarchaeota.</title>
        <authorList>
            <person name="Anderson I.J."/>
            <person name="Dharmarajan L."/>
            <person name="Rodriguez J."/>
            <person name="Hooper S."/>
            <person name="Porat I."/>
            <person name="Ulrich L.E."/>
            <person name="Elkins J.G."/>
            <person name="Mavromatis K."/>
            <person name="Sun H."/>
            <person name="Land M."/>
            <person name="Lapidus A."/>
            <person name="Lucas S."/>
            <person name="Barry K."/>
            <person name="Huber H."/>
            <person name="Zhulin I.B."/>
            <person name="Whitman W.B."/>
            <person name="Mukhopadhyay B."/>
            <person name="Woese C."/>
            <person name="Bristow J."/>
            <person name="Kyrpides N."/>
        </authorList>
    </citation>
    <scope>NUCLEOTIDE SEQUENCE [LARGE SCALE GENOMIC DNA]</scope>
    <source>
        <strain evidence="2">ATCC 43588 / DSM 3639 / JCM 9404 / F1</strain>
    </source>
</reference>
<protein>
    <submittedName>
        <fullName evidence="1">Uncharacterized protein</fullName>
    </submittedName>
</protein>
<dbReference type="GeneID" id="4907492"/>
<dbReference type="AlphaFoldDB" id="A3DP87"/>
<gene>
    <name evidence="1" type="ordered locus">Smar_1356</name>
</gene>
<evidence type="ECO:0000313" key="1">
    <source>
        <dbReference type="EMBL" id="ABN70447.1"/>
    </source>
</evidence>
<keyword evidence="2" id="KW-1185">Reference proteome</keyword>
<dbReference type="Proteomes" id="UP000000254">
    <property type="component" value="Chromosome"/>
</dbReference>
<dbReference type="STRING" id="399550.Smar_1356"/>
<name>A3DP87_STAMF</name>
<sequence length="112" mass="13306">MNSLEKKKNEIIRLIDDSKQNGRKIAFYSDPLVVEILDKIYELWEKNNREGIPLDYASPDQIDVLYNLALKYSRVSDSEAWALYLRRTVYGTEKENESKNKKSRLRSFLRFI</sequence>
<dbReference type="EMBL" id="CP000575">
    <property type="protein sequence ID" value="ABN70447.1"/>
    <property type="molecule type" value="Genomic_DNA"/>
</dbReference>
<dbReference type="eggNOG" id="arCOG06100">
    <property type="taxonomic scope" value="Archaea"/>
</dbReference>
<dbReference type="RefSeq" id="WP_011839641.1">
    <property type="nucleotide sequence ID" value="NC_009033.1"/>
</dbReference>
<accession>A3DP87</accession>
<dbReference type="KEGG" id="smr:Smar_1356"/>
<dbReference type="OrthoDB" id="19316at2157"/>
<dbReference type="HOGENOM" id="CLU_173012_0_0_2"/>
<reference evidence="1 2" key="2">
    <citation type="journal article" date="2009" name="Stand. Genomic Sci.">
        <title>Complete genome sequence of Staphylothermus marinus Stetter and Fiala 1986 type strain F1.</title>
        <authorList>
            <person name="Anderson I.J."/>
            <person name="Sun H."/>
            <person name="Lapidus A."/>
            <person name="Copeland A."/>
            <person name="Glavina Del Rio T."/>
            <person name="Tice H."/>
            <person name="Dalin E."/>
            <person name="Lucas S."/>
            <person name="Barry K."/>
            <person name="Land M."/>
            <person name="Richardson P."/>
            <person name="Huber H."/>
            <person name="Kyrpides N.C."/>
        </authorList>
    </citation>
    <scope>NUCLEOTIDE SEQUENCE [LARGE SCALE GENOMIC DNA]</scope>
    <source>
        <strain evidence="2">ATCC 43588 / DSM 3639 / JCM 9404 / F1</strain>
    </source>
</reference>